<evidence type="ECO:0000256" key="2">
    <source>
        <dbReference type="SAM" id="MobiDB-lite"/>
    </source>
</evidence>
<dbReference type="GO" id="GO:0015679">
    <property type="term" value="P:plasma membrane copper ion transport"/>
    <property type="evidence" value="ECO:0007669"/>
    <property type="project" value="TreeGrafter"/>
</dbReference>
<dbReference type="GO" id="GO:0030313">
    <property type="term" value="C:cell envelope"/>
    <property type="evidence" value="ECO:0007669"/>
    <property type="project" value="TreeGrafter"/>
</dbReference>
<dbReference type="EMBL" id="SJPI01000003">
    <property type="protein sequence ID" value="TWT49216.1"/>
    <property type="molecule type" value="Genomic_DNA"/>
</dbReference>
<feature type="region of interest" description="Disordered" evidence="2">
    <location>
        <begin position="1"/>
        <end position="41"/>
    </location>
</feature>
<dbReference type="AlphaFoldDB" id="A0A5C5WE22"/>
<comment type="caution">
    <text evidence="3">The sequence shown here is derived from an EMBL/GenBank/DDBJ whole genome shotgun (WGS) entry which is preliminary data.</text>
</comment>
<organism evidence="3 4">
    <name type="scientific">Rubripirellula amarantea</name>
    <dbReference type="NCBI Taxonomy" id="2527999"/>
    <lineage>
        <taxon>Bacteria</taxon>
        <taxon>Pseudomonadati</taxon>
        <taxon>Planctomycetota</taxon>
        <taxon>Planctomycetia</taxon>
        <taxon>Pirellulales</taxon>
        <taxon>Pirellulaceae</taxon>
        <taxon>Rubripirellula</taxon>
    </lineage>
</organism>
<dbReference type="RefSeq" id="WP_146516767.1">
    <property type="nucleotide sequence ID" value="NZ_SJPI01000003.1"/>
</dbReference>
<dbReference type="GO" id="GO:0060003">
    <property type="term" value="P:copper ion export"/>
    <property type="evidence" value="ECO:0007669"/>
    <property type="project" value="TreeGrafter"/>
</dbReference>
<reference evidence="3 4" key="1">
    <citation type="submission" date="2019-02" db="EMBL/GenBank/DDBJ databases">
        <title>Deep-cultivation of Planctomycetes and their phenomic and genomic characterization uncovers novel biology.</title>
        <authorList>
            <person name="Wiegand S."/>
            <person name="Jogler M."/>
            <person name="Boedeker C."/>
            <person name="Pinto D."/>
            <person name="Vollmers J."/>
            <person name="Rivas-Marin E."/>
            <person name="Kohn T."/>
            <person name="Peeters S.H."/>
            <person name="Heuer A."/>
            <person name="Rast P."/>
            <person name="Oberbeckmann S."/>
            <person name="Bunk B."/>
            <person name="Jeske O."/>
            <person name="Meyerdierks A."/>
            <person name="Storesund J.E."/>
            <person name="Kallscheuer N."/>
            <person name="Luecker S."/>
            <person name="Lage O.M."/>
            <person name="Pohl T."/>
            <person name="Merkel B.J."/>
            <person name="Hornburger P."/>
            <person name="Mueller R.-W."/>
            <person name="Bruemmer F."/>
            <person name="Labrenz M."/>
            <person name="Spormann A.M."/>
            <person name="Op Den Camp H."/>
            <person name="Overmann J."/>
            <person name="Amann R."/>
            <person name="Jetten M.S.M."/>
            <person name="Mascher T."/>
            <person name="Medema M.H."/>
            <person name="Devos D.P."/>
            <person name="Kaster A.-K."/>
            <person name="Ovreas L."/>
            <person name="Rohde M."/>
            <person name="Galperin M.Y."/>
            <person name="Jogler C."/>
        </authorList>
    </citation>
    <scope>NUCLEOTIDE SEQUENCE [LARGE SCALE GENOMIC DNA]</scope>
    <source>
        <strain evidence="3 4">Pla22</strain>
    </source>
</reference>
<dbReference type="PANTHER" id="PTHR30097">
    <property type="entry name" value="CATION EFFLUX SYSTEM PROTEIN CUSB"/>
    <property type="match status" value="1"/>
</dbReference>
<gene>
    <name evidence="3" type="ORF">Pla22_44080</name>
</gene>
<keyword evidence="4" id="KW-1185">Reference proteome</keyword>
<keyword evidence="1" id="KW-0813">Transport</keyword>
<proteinExistence type="predicted"/>
<dbReference type="Proteomes" id="UP000316598">
    <property type="component" value="Unassembled WGS sequence"/>
</dbReference>
<evidence type="ECO:0000313" key="4">
    <source>
        <dbReference type="Proteomes" id="UP000316598"/>
    </source>
</evidence>
<sequence length="734" mass="80842">MATAPANEPFVFVPSANRGRRGGGATSTHGFSHAGHTNDGPIVDQTRREIAEIVREIASKSRQEIPLDSYLRFLCDRTLRAMAAEGVVIWGQPADHRHHPAIFEPLSRIGRITDQSIAQSSFAAHQRLLLEVAQSGEPVVVPSTPQATDSEIPANPTDFPAAIVSIAAGNSAPSPRYLIEVFLEPDGGVATQRGYLRFVAQVADLAGEYFRDEQLRTLIAQQTLAEHSDTAIAIINRAESGLRAANLAVDSIADLFHFARVALCDVRGRGRVISVSHVDTIDHRSDAVRNLITAANEISLDLTPWWNESLDDPVTEAFDGSQTESSVDAQHLEVIAVFGLPSSQTSRSARIRTVESPYRIVALNRAGENRNPQGFPAHVKRELNRLAENALLAIERRSQRQSLAWLNRFPSTAKRLMSWGLFITIAACLLLIPIPKTVDVPATLRPSSMLRLTATRDAIVDQVHVEHGQSVQRGDLLLSLVDPSLEQKMTELVGRRAVLVQRHASLTESIVDGSSRDFDQIEKVQGQRGVVEEEIASVDQQMRLLSELRGSLQLRSDRDGIIDAWQVQERLANRPVHRGEPLLQVVSQPTKWLVDARVPQNRIATLRTTGENEQLLASVTLHDQPERILPALLEHFGPVLAADHSRSMPNAQTAFGERDLVSVTLSLSMPQDEDEAHHSPLDLRNEAPAQVVFHCGKSTLGDFLFGDLYRSVVRRVRLHLGPSTVAISSTYEQK</sequence>
<dbReference type="PANTHER" id="PTHR30097:SF4">
    <property type="entry name" value="SLR6042 PROTEIN"/>
    <property type="match status" value="1"/>
</dbReference>
<dbReference type="OrthoDB" id="248877at2"/>
<dbReference type="InterPro" id="IPR051909">
    <property type="entry name" value="MFP_Cation_Efflux"/>
</dbReference>
<evidence type="ECO:0000313" key="3">
    <source>
        <dbReference type="EMBL" id="TWT49216.1"/>
    </source>
</evidence>
<evidence type="ECO:0000256" key="1">
    <source>
        <dbReference type="ARBA" id="ARBA00022448"/>
    </source>
</evidence>
<evidence type="ECO:0008006" key="5">
    <source>
        <dbReference type="Google" id="ProtNLM"/>
    </source>
</evidence>
<protein>
    <recommendedName>
        <fullName evidence="5">HlyD family secretion protein</fullName>
    </recommendedName>
</protein>
<accession>A0A5C5WE22</accession>
<name>A0A5C5WE22_9BACT</name>